<protein>
    <submittedName>
        <fullName evidence="1">Uncharacterized protein</fullName>
    </submittedName>
</protein>
<organism evidence="1 2">
    <name type="scientific">Auraticoccus cholistanensis</name>
    <dbReference type="NCBI Taxonomy" id="2656650"/>
    <lineage>
        <taxon>Bacteria</taxon>
        <taxon>Bacillati</taxon>
        <taxon>Actinomycetota</taxon>
        <taxon>Actinomycetes</taxon>
        <taxon>Propionibacteriales</taxon>
        <taxon>Propionibacteriaceae</taxon>
        <taxon>Auraticoccus</taxon>
    </lineage>
</organism>
<evidence type="ECO:0000313" key="2">
    <source>
        <dbReference type="Proteomes" id="UP000435304"/>
    </source>
</evidence>
<keyword evidence="2" id="KW-1185">Reference proteome</keyword>
<accession>A0A6A9V149</accession>
<evidence type="ECO:0000313" key="1">
    <source>
        <dbReference type="EMBL" id="MVA76470.1"/>
    </source>
</evidence>
<gene>
    <name evidence="1" type="ORF">GC722_10605</name>
</gene>
<dbReference type="EMBL" id="WPCU01000006">
    <property type="protein sequence ID" value="MVA76470.1"/>
    <property type="molecule type" value="Genomic_DNA"/>
</dbReference>
<dbReference type="AlphaFoldDB" id="A0A6A9V149"/>
<comment type="caution">
    <text evidence="1">The sequence shown here is derived from an EMBL/GenBank/DDBJ whole genome shotgun (WGS) entry which is preliminary data.</text>
</comment>
<reference evidence="1 2" key="1">
    <citation type="submission" date="2019-12" db="EMBL/GenBank/DDBJ databases">
        <title>Auraticoccus cholistani sp. nov., an actinomycete isolated from soil of Cholistan desert.</title>
        <authorList>
            <person name="Cheema M.T."/>
        </authorList>
    </citation>
    <scope>NUCLEOTIDE SEQUENCE [LARGE SCALE GENOMIC DNA]</scope>
    <source>
        <strain evidence="1 2">F435</strain>
    </source>
</reference>
<sequence>MGDGPVLVRLAVLLGRGLNSQECALSVEVDGVPQGEPVRLHAVARDIRLARDETVPGPDGPYPRPIISSRSHLEVSSREIVALMADVARAPAATLDPC</sequence>
<name>A0A6A9V149_9ACTN</name>
<dbReference type="RefSeq" id="WP_156610011.1">
    <property type="nucleotide sequence ID" value="NZ_WPCU01000006.1"/>
</dbReference>
<dbReference type="Proteomes" id="UP000435304">
    <property type="component" value="Unassembled WGS sequence"/>
</dbReference>
<proteinExistence type="predicted"/>